<dbReference type="Proteomes" id="UP000828390">
    <property type="component" value="Unassembled WGS sequence"/>
</dbReference>
<reference evidence="2" key="1">
    <citation type="journal article" date="2019" name="bioRxiv">
        <title>The Genome of the Zebra Mussel, Dreissena polymorpha: A Resource for Invasive Species Research.</title>
        <authorList>
            <person name="McCartney M.A."/>
            <person name="Auch B."/>
            <person name="Kono T."/>
            <person name="Mallez S."/>
            <person name="Zhang Y."/>
            <person name="Obille A."/>
            <person name="Becker A."/>
            <person name="Abrahante J.E."/>
            <person name="Garbe J."/>
            <person name="Badalamenti J.P."/>
            <person name="Herman A."/>
            <person name="Mangelson H."/>
            <person name="Liachko I."/>
            <person name="Sullivan S."/>
            <person name="Sone E.D."/>
            <person name="Koren S."/>
            <person name="Silverstein K.A.T."/>
            <person name="Beckman K.B."/>
            <person name="Gohl D.M."/>
        </authorList>
    </citation>
    <scope>NUCLEOTIDE SEQUENCE</scope>
    <source>
        <strain evidence="2">Duluth1</strain>
        <tissue evidence="2">Whole animal</tissue>
    </source>
</reference>
<comment type="caution">
    <text evidence="2">The sequence shown here is derived from an EMBL/GenBank/DDBJ whole genome shotgun (WGS) entry which is preliminary data.</text>
</comment>
<evidence type="ECO:0000313" key="3">
    <source>
        <dbReference type="Proteomes" id="UP000828390"/>
    </source>
</evidence>
<accession>A0A9D4BQF6</accession>
<protein>
    <submittedName>
        <fullName evidence="2">Uncharacterized protein</fullName>
    </submittedName>
</protein>
<feature type="chain" id="PRO_5039439524" evidence="1">
    <location>
        <begin position="18"/>
        <end position="109"/>
    </location>
</feature>
<reference evidence="2" key="2">
    <citation type="submission" date="2020-11" db="EMBL/GenBank/DDBJ databases">
        <authorList>
            <person name="McCartney M.A."/>
            <person name="Auch B."/>
            <person name="Kono T."/>
            <person name="Mallez S."/>
            <person name="Becker A."/>
            <person name="Gohl D.M."/>
            <person name="Silverstein K.A.T."/>
            <person name="Koren S."/>
            <person name="Bechman K.B."/>
            <person name="Herman A."/>
            <person name="Abrahante J.E."/>
            <person name="Garbe J."/>
        </authorList>
    </citation>
    <scope>NUCLEOTIDE SEQUENCE</scope>
    <source>
        <strain evidence="2">Duluth1</strain>
        <tissue evidence="2">Whole animal</tissue>
    </source>
</reference>
<dbReference type="AlphaFoldDB" id="A0A9D4BQF6"/>
<evidence type="ECO:0000256" key="1">
    <source>
        <dbReference type="SAM" id="SignalP"/>
    </source>
</evidence>
<keyword evidence="1" id="KW-0732">Signal</keyword>
<evidence type="ECO:0000313" key="2">
    <source>
        <dbReference type="EMBL" id="KAH3704764.1"/>
    </source>
</evidence>
<proteinExistence type="predicted"/>
<dbReference type="EMBL" id="JAIWYP010000015">
    <property type="protein sequence ID" value="KAH3704764.1"/>
    <property type="molecule type" value="Genomic_DNA"/>
</dbReference>
<sequence>MFSTVTIVLLVSGCATATISQYNYWPGGKGLYNNYRNRPQQSYPTWRSYDPCDKVYCYPIYCRYGQYTPQGECCPQCTPGIDSNHIIDPRSVKGSFHPCALSVFENKSV</sequence>
<gene>
    <name evidence="2" type="ORF">DPMN_079825</name>
</gene>
<name>A0A9D4BQF6_DREPO</name>
<keyword evidence="3" id="KW-1185">Reference proteome</keyword>
<feature type="signal peptide" evidence="1">
    <location>
        <begin position="1"/>
        <end position="17"/>
    </location>
</feature>
<organism evidence="2 3">
    <name type="scientific">Dreissena polymorpha</name>
    <name type="common">Zebra mussel</name>
    <name type="synonym">Mytilus polymorpha</name>
    <dbReference type="NCBI Taxonomy" id="45954"/>
    <lineage>
        <taxon>Eukaryota</taxon>
        <taxon>Metazoa</taxon>
        <taxon>Spiralia</taxon>
        <taxon>Lophotrochozoa</taxon>
        <taxon>Mollusca</taxon>
        <taxon>Bivalvia</taxon>
        <taxon>Autobranchia</taxon>
        <taxon>Heteroconchia</taxon>
        <taxon>Euheterodonta</taxon>
        <taxon>Imparidentia</taxon>
        <taxon>Neoheterodontei</taxon>
        <taxon>Myida</taxon>
        <taxon>Dreissenoidea</taxon>
        <taxon>Dreissenidae</taxon>
        <taxon>Dreissena</taxon>
    </lineage>
</organism>